<dbReference type="Proteomes" id="UP000070442">
    <property type="component" value="Unassembled WGS sequence"/>
</dbReference>
<evidence type="ECO:0000313" key="3">
    <source>
        <dbReference type="EMBL" id="KXB64988.1"/>
    </source>
</evidence>
<accession>A0A134ABF2</accession>
<reference evidence="4" key="1">
    <citation type="submission" date="2016-01" db="EMBL/GenBank/DDBJ databases">
        <authorList>
            <person name="Mitreva M."/>
            <person name="Pepin K.H."/>
            <person name="Mihindukulasuriya K.A."/>
            <person name="Fulton R."/>
            <person name="Fronick C."/>
            <person name="O'Laughlin M."/>
            <person name="Miner T."/>
            <person name="Herter B."/>
            <person name="Rosa B.A."/>
            <person name="Cordes M."/>
            <person name="Tomlinson C."/>
            <person name="Wollam A."/>
            <person name="Palsikar V.B."/>
            <person name="Mardis E.R."/>
            <person name="Wilson R.K."/>
        </authorList>
    </citation>
    <scope>NUCLEOTIDE SEQUENCE [LARGE SCALE GENOMIC DNA]</scope>
    <source>
        <strain evidence="4">DNF00729</strain>
    </source>
</reference>
<comment type="caution">
    <text evidence="3">The sequence shown here is derived from an EMBL/GenBank/DDBJ whole genome shotgun (WGS) entry which is preliminary data.</text>
</comment>
<evidence type="ECO:0000313" key="4">
    <source>
        <dbReference type="Proteomes" id="UP000070442"/>
    </source>
</evidence>
<protein>
    <recommendedName>
        <fullName evidence="2">UPF0102 protein HMPREF1863_01494</fullName>
    </recommendedName>
</protein>
<dbReference type="InterPro" id="IPR003509">
    <property type="entry name" value="UPF0102_YraN-like"/>
</dbReference>
<dbReference type="InterPro" id="IPR011856">
    <property type="entry name" value="tRNA_endonuc-like_dom_sf"/>
</dbReference>
<dbReference type="SUPFAM" id="SSF52980">
    <property type="entry name" value="Restriction endonuclease-like"/>
    <property type="match status" value="1"/>
</dbReference>
<dbReference type="GO" id="GO:0003676">
    <property type="term" value="F:nucleic acid binding"/>
    <property type="evidence" value="ECO:0007669"/>
    <property type="project" value="InterPro"/>
</dbReference>
<dbReference type="STRING" id="755172.HMPREF1863_01494"/>
<organism evidence="3 4">
    <name type="scientific">Aedoeadaptatus coxii</name>
    <dbReference type="NCBI Taxonomy" id="755172"/>
    <lineage>
        <taxon>Bacteria</taxon>
        <taxon>Bacillati</taxon>
        <taxon>Bacillota</taxon>
        <taxon>Tissierellia</taxon>
        <taxon>Tissierellales</taxon>
        <taxon>Peptoniphilaceae</taxon>
        <taxon>Aedoeadaptatus</taxon>
    </lineage>
</organism>
<dbReference type="Gene3D" id="3.40.1350.10">
    <property type="match status" value="1"/>
</dbReference>
<sequence>MNLGQVGEELAVRFLKERGHEIVERNFRFAHGEIDIISFHKGVLIFTEVKTRRSERYGRPMEAVDSFKRRQIFTTAEYFLSTQSIRYHSTRFDVIEVFIGEQSMIHYIKNAFNGNDLEA</sequence>
<dbReference type="HAMAP" id="MF_00048">
    <property type="entry name" value="UPF0102"/>
    <property type="match status" value="1"/>
</dbReference>
<dbReference type="Pfam" id="PF02021">
    <property type="entry name" value="UPF0102"/>
    <property type="match status" value="1"/>
</dbReference>
<dbReference type="PATRIC" id="fig|755172.3.peg.1456"/>
<dbReference type="NCBIfam" id="TIGR00252">
    <property type="entry name" value="YraN family protein"/>
    <property type="match status" value="1"/>
</dbReference>
<evidence type="ECO:0000256" key="2">
    <source>
        <dbReference type="HAMAP-Rule" id="MF_00048"/>
    </source>
</evidence>
<dbReference type="EMBL" id="LSDG01000045">
    <property type="protein sequence ID" value="KXB64988.1"/>
    <property type="molecule type" value="Genomic_DNA"/>
</dbReference>
<evidence type="ECO:0000256" key="1">
    <source>
        <dbReference type="ARBA" id="ARBA00006738"/>
    </source>
</evidence>
<dbReference type="OrthoDB" id="9802516at2"/>
<dbReference type="NCBIfam" id="NF009154">
    <property type="entry name" value="PRK12497.3-3"/>
    <property type="match status" value="1"/>
</dbReference>
<proteinExistence type="inferred from homology"/>
<dbReference type="NCBIfam" id="NF009150">
    <property type="entry name" value="PRK12497.1-3"/>
    <property type="match status" value="1"/>
</dbReference>
<comment type="similarity">
    <text evidence="1 2">Belongs to the UPF0102 family.</text>
</comment>
<keyword evidence="4" id="KW-1185">Reference proteome</keyword>
<dbReference type="PANTHER" id="PTHR34039:SF1">
    <property type="entry name" value="UPF0102 PROTEIN YRAN"/>
    <property type="match status" value="1"/>
</dbReference>
<dbReference type="CDD" id="cd20736">
    <property type="entry name" value="PoNe_Nuclease"/>
    <property type="match status" value="1"/>
</dbReference>
<dbReference type="InterPro" id="IPR011335">
    <property type="entry name" value="Restrct_endonuc-II-like"/>
</dbReference>
<dbReference type="AlphaFoldDB" id="A0A134ABF2"/>
<dbReference type="RefSeq" id="WP_068369049.1">
    <property type="nucleotide sequence ID" value="NZ_KQ960182.1"/>
</dbReference>
<name>A0A134ABF2_9FIRM</name>
<gene>
    <name evidence="3" type="ORF">HMPREF1863_01494</name>
</gene>
<dbReference type="PANTHER" id="PTHR34039">
    <property type="entry name" value="UPF0102 PROTEIN YRAN"/>
    <property type="match status" value="1"/>
</dbReference>